<evidence type="ECO:0000259" key="1">
    <source>
        <dbReference type="Pfam" id="PF00144"/>
    </source>
</evidence>
<reference evidence="2 3" key="1">
    <citation type="journal article" date="2020" name="Arch. Microbiol.">
        <title>Bradyrhizobium campsiandrae sp. nov., a nitrogen-fixing bacterial strain isolated from a native leguminous tree from the Amazon adapted to flooded conditions.</title>
        <authorList>
            <person name="Cabral Michel D."/>
            <person name="Martins da Costa E."/>
            <person name="Azarias Guimaraes A."/>
            <person name="Soares de Carvalho T."/>
            <person name="Santos de Castro Caputo P."/>
            <person name="Willems A."/>
            <person name="de Souza Moreira F.M."/>
        </authorList>
    </citation>
    <scope>NUCLEOTIDE SEQUENCE [LARGE SCALE GENOMIC DNA]</scope>
    <source>
        <strain evidence="3">INPA 384B</strain>
    </source>
</reference>
<dbReference type="Pfam" id="PF00144">
    <property type="entry name" value="Beta-lactamase"/>
    <property type="match status" value="1"/>
</dbReference>
<dbReference type="InterPro" id="IPR001466">
    <property type="entry name" value="Beta-lactam-related"/>
</dbReference>
<proteinExistence type="predicted"/>
<dbReference type="InterPro" id="IPR006311">
    <property type="entry name" value="TAT_signal"/>
</dbReference>
<dbReference type="Proteomes" id="UP000639516">
    <property type="component" value="Unassembled WGS sequence"/>
</dbReference>
<dbReference type="Gene3D" id="3.40.710.10">
    <property type="entry name" value="DD-peptidase/beta-lactamase superfamily"/>
    <property type="match status" value="1"/>
</dbReference>
<keyword evidence="2" id="KW-0378">Hydrolase</keyword>
<dbReference type="InterPro" id="IPR050789">
    <property type="entry name" value="Diverse_Enzym_Activities"/>
</dbReference>
<dbReference type="SUPFAM" id="SSF56601">
    <property type="entry name" value="beta-lactamase/transpeptidase-like"/>
    <property type="match status" value="1"/>
</dbReference>
<dbReference type="EMBL" id="JAATTO010000001">
    <property type="protein sequence ID" value="MBC9976745.1"/>
    <property type="molecule type" value="Genomic_DNA"/>
</dbReference>
<gene>
    <name evidence="2" type="ORF">HA482_00785</name>
</gene>
<sequence length="370" mass="39979">MAALSRRHLLAGLGAGIALPSAFPRAFAWAPPALAGAIDPAQSLAALERAGKLPGLHALLVSQGGKLVFEHYGEGEDEGWDRPLGRVVFGPDVPHDLRSVSKSIVGLAYGIALAEGKVPPTDAKLYARFPEYADLAVQPGRDKITIHHALSMTLGLDWEELAIVYGDPRNSETAMEAAHDRYRFILERPIAGEPGVKWTYCGGATALLGRLIARGTGEALPAYCRRVLFDPLGFGPSDWSIGQDGEPRAASGARLLPRDLVKIGQLMLANGSWNGKSIVPADWVKRVTTPVVPISFGRHYGYHWYMGDFATAQPLHWFGGVGWGGQYLFVIPARDLVVAIHCGNYQRSGREQTEVMLALMRDVVLPSFAA</sequence>
<dbReference type="GO" id="GO:0016787">
    <property type="term" value="F:hydrolase activity"/>
    <property type="evidence" value="ECO:0007669"/>
    <property type="project" value="UniProtKB-KW"/>
</dbReference>
<feature type="domain" description="Beta-lactamase-related" evidence="1">
    <location>
        <begin position="51"/>
        <end position="342"/>
    </location>
</feature>
<dbReference type="InterPro" id="IPR012338">
    <property type="entry name" value="Beta-lactam/transpept-like"/>
</dbReference>
<comment type="caution">
    <text evidence="2">The sequence shown here is derived from an EMBL/GenBank/DDBJ whole genome shotgun (WGS) entry which is preliminary data.</text>
</comment>
<dbReference type="PANTHER" id="PTHR43283:SF7">
    <property type="entry name" value="BETA-LACTAMASE-RELATED DOMAIN-CONTAINING PROTEIN"/>
    <property type="match status" value="1"/>
</dbReference>
<dbReference type="RefSeq" id="WP_188106315.1">
    <property type="nucleotide sequence ID" value="NZ_JAANIH010000057.1"/>
</dbReference>
<name>A0ABR7TXX9_9BRAD</name>
<dbReference type="PANTHER" id="PTHR43283">
    <property type="entry name" value="BETA-LACTAMASE-RELATED"/>
    <property type="match status" value="1"/>
</dbReference>
<evidence type="ECO:0000313" key="2">
    <source>
        <dbReference type="EMBL" id="MBC9976745.1"/>
    </source>
</evidence>
<keyword evidence="3" id="KW-1185">Reference proteome</keyword>
<organism evidence="2 3">
    <name type="scientific">Bradyrhizobium campsiandrae</name>
    <dbReference type="NCBI Taxonomy" id="1729892"/>
    <lineage>
        <taxon>Bacteria</taxon>
        <taxon>Pseudomonadati</taxon>
        <taxon>Pseudomonadota</taxon>
        <taxon>Alphaproteobacteria</taxon>
        <taxon>Hyphomicrobiales</taxon>
        <taxon>Nitrobacteraceae</taxon>
        <taxon>Bradyrhizobium</taxon>
    </lineage>
</organism>
<dbReference type="PROSITE" id="PS51318">
    <property type="entry name" value="TAT"/>
    <property type="match status" value="1"/>
</dbReference>
<evidence type="ECO:0000313" key="3">
    <source>
        <dbReference type="Proteomes" id="UP000639516"/>
    </source>
</evidence>
<accession>A0ABR7TXX9</accession>
<protein>
    <submittedName>
        <fullName evidence="2">Serine hydrolase</fullName>
    </submittedName>
</protein>